<dbReference type="EMBL" id="JABSTQ010005597">
    <property type="protein sequence ID" value="KAG0438995.1"/>
    <property type="molecule type" value="Genomic_DNA"/>
</dbReference>
<evidence type="ECO:0000313" key="1">
    <source>
        <dbReference type="EMBL" id="KAG0438995.1"/>
    </source>
</evidence>
<keyword evidence="2" id="KW-1185">Reference proteome</keyword>
<organism evidence="1 2">
    <name type="scientific">Ixodes persulcatus</name>
    <name type="common">Taiga tick</name>
    <dbReference type="NCBI Taxonomy" id="34615"/>
    <lineage>
        <taxon>Eukaryota</taxon>
        <taxon>Metazoa</taxon>
        <taxon>Ecdysozoa</taxon>
        <taxon>Arthropoda</taxon>
        <taxon>Chelicerata</taxon>
        <taxon>Arachnida</taxon>
        <taxon>Acari</taxon>
        <taxon>Parasitiformes</taxon>
        <taxon>Ixodida</taxon>
        <taxon>Ixodoidea</taxon>
        <taxon>Ixodidae</taxon>
        <taxon>Ixodinae</taxon>
        <taxon>Ixodes</taxon>
    </lineage>
</organism>
<reference evidence="1 2" key="1">
    <citation type="journal article" date="2020" name="Cell">
        <title>Large-Scale Comparative Analyses of Tick Genomes Elucidate Their Genetic Diversity and Vector Capacities.</title>
        <authorList>
            <consortium name="Tick Genome and Microbiome Consortium (TIGMIC)"/>
            <person name="Jia N."/>
            <person name="Wang J."/>
            <person name="Shi W."/>
            <person name="Du L."/>
            <person name="Sun Y."/>
            <person name="Zhan W."/>
            <person name="Jiang J.F."/>
            <person name="Wang Q."/>
            <person name="Zhang B."/>
            <person name="Ji P."/>
            <person name="Bell-Sakyi L."/>
            <person name="Cui X.M."/>
            <person name="Yuan T.T."/>
            <person name="Jiang B.G."/>
            <person name="Yang W.F."/>
            <person name="Lam T.T."/>
            <person name="Chang Q.C."/>
            <person name="Ding S.J."/>
            <person name="Wang X.J."/>
            <person name="Zhu J.G."/>
            <person name="Ruan X.D."/>
            <person name="Zhao L."/>
            <person name="Wei J.T."/>
            <person name="Ye R.Z."/>
            <person name="Que T.C."/>
            <person name="Du C.H."/>
            <person name="Zhou Y.H."/>
            <person name="Cheng J.X."/>
            <person name="Dai P.F."/>
            <person name="Guo W.B."/>
            <person name="Han X.H."/>
            <person name="Huang E.J."/>
            <person name="Li L.F."/>
            <person name="Wei W."/>
            <person name="Gao Y.C."/>
            <person name="Liu J.Z."/>
            <person name="Shao H.Z."/>
            <person name="Wang X."/>
            <person name="Wang C.C."/>
            <person name="Yang T.C."/>
            <person name="Huo Q.B."/>
            <person name="Li W."/>
            <person name="Chen H.Y."/>
            <person name="Chen S.E."/>
            <person name="Zhou L.G."/>
            <person name="Ni X.B."/>
            <person name="Tian J.H."/>
            <person name="Sheng Y."/>
            <person name="Liu T."/>
            <person name="Pan Y.S."/>
            <person name="Xia L.Y."/>
            <person name="Li J."/>
            <person name="Zhao F."/>
            <person name="Cao W.C."/>
        </authorList>
    </citation>
    <scope>NUCLEOTIDE SEQUENCE [LARGE SCALE GENOMIC DNA]</scope>
    <source>
        <strain evidence="1">Iper-2018</strain>
    </source>
</reference>
<evidence type="ECO:0000313" key="2">
    <source>
        <dbReference type="Proteomes" id="UP000805193"/>
    </source>
</evidence>
<protein>
    <submittedName>
        <fullName evidence="1">Uncharacterized protein</fullName>
    </submittedName>
</protein>
<dbReference type="Proteomes" id="UP000805193">
    <property type="component" value="Unassembled WGS sequence"/>
</dbReference>
<accession>A0AC60QTP8</accession>
<comment type="caution">
    <text evidence="1">The sequence shown here is derived from an EMBL/GenBank/DDBJ whole genome shotgun (WGS) entry which is preliminary data.</text>
</comment>
<proteinExistence type="predicted"/>
<gene>
    <name evidence="1" type="ORF">HPB47_016794</name>
</gene>
<name>A0AC60QTP8_IXOPE</name>
<sequence length="272" mass="30696">MFPASTFLPRCVKYTISGGVRQDRSERGMIQDMSTAAATQRIVHGLEGPSPLLNVPGFDIVGSFNPDYMHCALLGVARQFAELWFAGVGEEYYIGDSTNQSIVNARLCGLEPPQCINRPPQALKLRRYRKAAEWQCWVFYYCLLCLKHALQETHYQHFELSVTALYLLCKTEVTLGDVEIGTTKMIELVVLTEYLYGEPQMTSNVHTLLHLSKAVLLHSPLWALSCFPFESNMGHILKLVSSSNGVPLQLLSRLRNMSSDEVQDYLQVKKDM</sequence>